<comment type="caution">
    <text evidence="3">The sequence shown here is derived from an EMBL/GenBank/DDBJ whole genome shotgun (WGS) entry which is preliminary data.</text>
</comment>
<dbReference type="InterPro" id="IPR004147">
    <property type="entry name" value="ABC1_dom"/>
</dbReference>
<dbReference type="PANTHER" id="PTHR43173:SF28">
    <property type="entry name" value="AARF DOMAIN CONTAINING KINASE 5"/>
    <property type="match status" value="1"/>
</dbReference>
<evidence type="ECO:0000256" key="1">
    <source>
        <dbReference type="ARBA" id="ARBA00009670"/>
    </source>
</evidence>
<dbReference type="InterPro" id="IPR051130">
    <property type="entry name" value="Mito_struct-func_regulator"/>
</dbReference>
<sequence length="512" mass="55366">MAACDHPGAHIRLLTTSAGTPAAASPGKGLLVAASLLAGSAGALAWASDGDSANATSLLSVVPRSLWACGWSAHTAWDYRQCMLLHQGTEGYDEALDAVHEACAARLLRLCSSNGGVYIKAAQLISTAQSVPVQYRRQLEKLQDRVPPRSLNAVAKVIQKELGMPISQAFSDFEEQSRAAASLAQVHKAWLHDGREVAVKVQYPGLQAAVTSDLTALAGLSALGAFLFPDSFDFGWVFKELKGSLAKELDFTQEASNAAGLAQRMQHQPYITVPAPVGQLSTSRVLVMEWIEGCKVNDAQALLAAKLWPREVALLLLHAFGEMVFVQGAIHGDPHPGNIIVRPRPNGTGRLARWLRGGWLRPQLVLIDHGIYTSLPERLRAAYCQLWCSFVVNDMRTATAIARDIAGEQGAEILPKLLKPGALQQMPQEERARLRERLGISSPADLGRLLQMLPRELVDVMRVNSVVRGIAASLGATVHDRLRINATYALKGMAWGREGETPVQDKDTIMAQ</sequence>
<dbReference type="EMBL" id="JALJOQ010000122">
    <property type="protein sequence ID" value="KAK9795900.1"/>
    <property type="molecule type" value="Genomic_DNA"/>
</dbReference>
<protein>
    <recommendedName>
        <fullName evidence="2">ABC1 atypical kinase-like domain-containing protein</fullName>
    </recommendedName>
</protein>
<dbReference type="InterPro" id="IPR011009">
    <property type="entry name" value="Kinase-like_dom_sf"/>
</dbReference>
<keyword evidence="4" id="KW-1185">Reference proteome</keyword>
<reference evidence="3 4" key="1">
    <citation type="journal article" date="2024" name="Nat. Commun.">
        <title>Phylogenomics reveals the evolutionary origins of lichenization in chlorophyte algae.</title>
        <authorList>
            <person name="Puginier C."/>
            <person name="Libourel C."/>
            <person name="Otte J."/>
            <person name="Skaloud P."/>
            <person name="Haon M."/>
            <person name="Grisel S."/>
            <person name="Petersen M."/>
            <person name="Berrin J.G."/>
            <person name="Delaux P.M."/>
            <person name="Dal Grande F."/>
            <person name="Keller J."/>
        </authorList>
    </citation>
    <scope>NUCLEOTIDE SEQUENCE [LARGE SCALE GENOMIC DNA]</scope>
    <source>
        <strain evidence="3 4">SAG 2036</strain>
    </source>
</reference>
<evidence type="ECO:0000313" key="3">
    <source>
        <dbReference type="EMBL" id="KAK9795900.1"/>
    </source>
</evidence>
<evidence type="ECO:0000313" key="4">
    <source>
        <dbReference type="Proteomes" id="UP001465755"/>
    </source>
</evidence>
<name>A0AAW1NSC3_9CHLO</name>
<dbReference type="PANTHER" id="PTHR43173">
    <property type="entry name" value="ABC1 FAMILY PROTEIN"/>
    <property type="match status" value="1"/>
</dbReference>
<accession>A0AAW1NSC3</accession>
<gene>
    <name evidence="3" type="ORF">WJX73_003785</name>
</gene>
<dbReference type="Pfam" id="PF03109">
    <property type="entry name" value="ABC1"/>
    <property type="match status" value="1"/>
</dbReference>
<dbReference type="CDD" id="cd13969">
    <property type="entry name" value="ADCK1-like"/>
    <property type="match status" value="1"/>
</dbReference>
<organism evidence="3 4">
    <name type="scientific">Symbiochloris irregularis</name>
    <dbReference type="NCBI Taxonomy" id="706552"/>
    <lineage>
        <taxon>Eukaryota</taxon>
        <taxon>Viridiplantae</taxon>
        <taxon>Chlorophyta</taxon>
        <taxon>core chlorophytes</taxon>
        <taxon>Trebouxiophyceae</taxon>
        <taxon>Trebouxiales</taxon>
        <taxon>Trebouxiaceae</taxon>
        <taxon>Symbiochloris</taxon>
    </lineage>
</organism>
<dbReference type="InterPro" id="IPR045307">
    <property type="entry name" value="ADCK1_dom"/>
</dbReference>
<proteinExistence type="inferred from homology"/>
<evidence type="ECO:0000259" key="2">
    <source>
        <dbReference type="Pfam" id="PF03109"/>
    </source>
</evidence>
<dbReference type="SUPFAM" id="SSF56112">
    <property type="entry name" value="Protein kinase-like (PK-like)"/>
    <property type="match status" value="1"/>
</dbReference>
<feature type="domain" description="ABC1 atypical kinase-like" evidence="2">
    <location>
        <begin position="141"/>
        <end position="398"/>
    </location>
</feature>
<dbReference type="Proteomes" id="UP001465755">
    <property type="component" value="Unassembled WGS sequence"/>
</dbReference>
<comment type="similarity">
    <text evidence="1">Belongs to the protein kinase superfamily. ADCK protein kinase family.</text>
</comment>
<dbReference type="AlphaFoldDB" id="A0AAW1NSC3"/>